<dbReference type="InterPro" id="IPR016187">
    <property type="entry name" value="CTDL_fold"/>
</dbReference>
<gene>
    <name evidence="2" type="ORF">PTSG_11489</name>
</gene>
<dbReference type="GO" id="GO:0005783">
    <property type="term" value="C:endoplasmic reticulum"/>
    <property type="evidence" value="ECO:0007669"/>
    <property type="project" value="TreeGrafter"/>
</dbReference>
<dbReference type="InterPro" id="IPR005532">
    <property type="entry name" value="SUMF_dom"/>
</dbReference>
<dbReference type="STRING" id="946362.F2UTL9"/>
<proteinExistence type="predicted"/>
<dbReference type="eggNOG" id="ENOG502QVDG">
    <property type="taxonomic scope" value="Eukaryota"/>
</dbReference>
<dbReference type="KEGG" id="sre:PTSG_11489"/>
<evidence type="ECO:0000313" key="3">
    <source>
        <dbReference type="Proteomes" id="UP000007799"/>
    </source>
</evidence>
<dbReference type="RefSeq" id="XP_004987486.1">
    <property type="nucleotide sequence ID" value="XM_004987429.1"/>
</dbReference>
<dbReference type="InParanoid" id="F2UTL9"/>
<reference evidence="2" key="1">
    <citation type="submission" date="2009-08" db="EMBL/GenBank/DDBJ databases">
        <title>Annotation of Salpingoeca rosetta.</title>
        <authorList>
            <consortium name="The Broad Institute Genome Sequencing Platform"/>
            <person name="Russ C."/>
            <person name="Cuomo C."/>
            <person name="Burger G."/>
            <person name="Gray M.W."/>
            <person name="Holland P.W.H."/>
            <person name="King N."/>
            <person name="Lang F.B.F."/>
            <person name="Roger A.J."/>
            <person name="Ruiz-Trillo I."/>
            <person name="Young S.K."/>
            <person name="Zeng Q."/>
            <person name="Gargeya S."/>
            <person name="Alvarado L."/>
            <person name="Berlin A."/>
            <person name="Chapman S.B."/>
            <person name="Chen Z."/>
            <person name="Freedman E."/>
            <person name="Gellesch M."/>
            <person name="Goldberg J."/>
            <person name="Griggs A."/>
            <person name="Gujja S."/>
            <person name="Heilman E."/>
            <person name="Heiman D."/>
            <person name="Howarth C."/>
            <person name="Mehta T."/>
            <person name="Neiman D."/>
            <person name="Pearson M."/>
            <person name="Roberts A."/>
            <person name="Saif S."/>
            <person name="Shea T."/>
            <person name="Shenoy N."/>
            <person name="Sisk P."/>
            <person name="Stolte C."/>
            <person name="Sykes S."/>
            <person name="White J."/>
            <person name="Yandava C."/>
            <person name="Haas B."/>
            <person name="Nusbaum C."/>
            <person name="Birren B."/>
        </authorList>
    </citation>
    <scope>NUCLEOTIDE SEQUENCE [LARGE SCALE GENOMIC DNA]</scope>
    <source>
        <strain evidence="2">ATCC 50818</strain>
    </source>
</reference>
<dbReference type="SUPFAM" id="SSF56436">
    <property type="entry name" value="C-type lectin-like"/>
    <property type="match status" value="1"/>
</dbReference>
<keyword evidence="3" id="KW-1185">Reference proteome</keyword>
<dbReference type="EMBL" id="GL833066">
    <property type="protein sequence ID" value="EGD73368.1"/>
    <property type="molecule type" value="Genomic_DNA"/>
</dbReference>
<sequence length="155" mass="17397">AFCKWSHPKGRLPTEAEWEFAASGGLKNRTFPWGNKMMPKNRHWMNTWQSTAPNSMEDGYALTAPGTAYPPNKFGLYNTVGNVWEWTNDWFTNRHSAAPAVDPRGPSSGETKVKKGGSYMCHQFTCYRYRIAARMHITPDSSAANVGFRCAADAE</sequence>
<dbReference type="InterPro" id="IPR051043">
    <property type="entry name" value="Sulfatase_Mod_Factor_Kinase"/>
</dbReference>
<evidence type="ECO:0000259" key="1">
    <source>
        <dbReference type="Pfam" id="PF03781"/>
    </source>
</evidence>
<feature type="domain" description="Sulfatase-modifying factor enzyme-like" evidence="1">
    <location>
        <begin position="1"/>
        <end position="151"/>
    </location>
</feature>
<dbReference type="Pfam" id="PF03781">
    <property type="entry name" value="FGE-sulfatase"/>
    <property type="match status" value="1"/>
</dbReference>
<dbReference type="Gene3D" id="3.90.1580.10">
    <property type="entry name" value="paralog of FGE (formylglycine-generating enzyme)"/>
    <property type="match status" value="1"/>
</dbReference>
<dbReference type="PANTHER" id="PTHR23150">
    <property type="entry name" value="SULFATASE MODIFYING FACTOR 1, 2"/>
    <property type="match status" value="1"/>
</dbReference>
<accession>F2UTL9</accession>
<dbReference type="Proteomes" id="UP000007799">
    <property type="component" value="Unassembled WGS sequence"/>
</dbReference>
<dbReference type="GO" id="GO:0120147">
    <property type="term" value="F:formylglycine-generating oxidase activity"/>
    <property type="evidence" value="ECO:0007669"/>
    <property type="project" value="TreeGrafter"/>
</dbReference>
<feature type="non-terminal residue" evidence="2">
    <location>
        <position position="1"/>
    </location>
</feature>
<evidence type="ECO:0000313" key="2">
    <source>
        <dbReference type="EMBL" id="EGD73368.1"/>
    </source>
</evidence>
<dbReference type="PANTHER" id="PTHR23150:SF19">
    <property type="entry name" value="FORMYLGLYCINE-GENERATING ENZYME"/>
    <property type="match status" value="1"/>
</dbReference>
<dbReference type="GeneID" id="16068004"/>
<protein>
    <submittedName>
        <fullName evidence="2">SUMF1 protein</fullName>
    </submittedName>
</protein>
<dbReference type="OrthoDB" id="659at2759"/>
<dbReference type="AlphaFoldDB" id="F2UTL9"/>
<dbReference type="InterPro" id="IPR042095">
    <property type="entry name" value="SUMF_sf"/>
</dbReference>
<organism evidence="3">
    <name type="scientific">Salpingoeca rosetta (strain ATCC 50818 / BSB-021)</name>
    <dbReference type="NCBI Taxonomy" id="946362"/>
    <lineage>
        <taxon>Eukaryota</taxon>
        <taxon>Choanoflagellata</taxon>
        <taxon>Craspedida</taxon>
        <taxon>Salpingoecidae</taxon>
        <taxon>Salpingoeca</taxon>
    </lineage>
</organism>
<name>F2UTL9_SALR5</name>